<feature type="chain" id="PRO_5037985423" evidence="1">
    <location>
        <begin position="25"/>
        <end position="211"/>
    </location>
</feature>
<evidence type="ECO:0000313" key="3">
    <source>
        <dbReference type="WBParaSite" id="jg6453"/>
    </source>
</evidence>
<keyword evidence="2" id="KW-1185">Reference proteome</keyword>
<feature type="signal peptide" evidence="1">
    <location>
        <begin position="1"/>
        <end position="24"/>
    </location>
</feature>
<sequence>MKIIFAILFLTIILQVTVIEATAAKRASIKTLEKFFPDEWLTTYALIDKEGRDCLIEQIGKVIDNYVSNKSNPSQNELYNRIEETCEEHWHQIDLFFQSIMTNIKNESDGARQIFANLFEDMNKKGKQGFTLANFNYQSAWLESAEKSKKNPNEMSDKQTMEKAFPKLGFWFNGILFTLYVFTQMPKSRLWSAYCFFMQNCFLKMTSKTIR</sequence>
<protein>
    <submittedName>
        <fullName evidence="3">Uncharacterized protein</fullName>
    </submittedName>
</protein>
<name>A0A915EIU5_9BILA</name>
<reference evidence="3" key="1">
    <citation type="submission" date="2022-11" db="UniProtKB">
        <authorList>
            <consortium name="WormBaseParasite"/>
        </authorList>
    </citation>
    <scope>IDENTIFICATION</scope>
</reference>
<dbReference type="Proteomes" id="UP000887574">
    <property type="component" value="Unplaced"/>
</dbReference>
<proteinExistence type="predicted"/>
<accession>A0A915EIU5</accession>
<dbReference type="WBParaSite" id="jg6453">
    <property type="protein sequence ID" value="jg6453"/>
    <property type="gene ID" value="jg6453"/>
</dbReference>
<evidence type="ECO:0000313" key="2">
    <source>
        <dbReference type="Proteomes" id="UP000887574"/>
    </source>
</evidence>
<evidence type="ECO:0000256" key="1">
    <source>
        <dbReference type="SAM" id="SignalP"/>
    </source>
</evidence>
<organism evidence="2 3">
    <name type="scientific">Ditylenchus dipsaci</name>
    <dbReference type="NCBI Taxonomy" id="166011"/>
    <lineage>
        <taxon>Eukaryota</taxon>
        <taxon>Metazoa</taxon>
        <taxon>Ecdysozoa</taxon>
        <taxon>Nematoda</taxon>
        <taxon>Chromadorea</taxon>
        <taxon>Rhabditida</taxon>
        <taxon>Tylenchina</taxon>
        <taxon>Tylenchomorpha</taxon>
        <taxon>Sphaerularioidea</taxon>
        <taxon>Anguinidae</taxon>
        <taxon>Anguininae</taxon>
        <taxon>Ditylenchus</taxon>
    </lineage>
</organism>
<keyword evidence="1" id="KW-0732">Signal</keyword>
<dbReference type="AlphaFoldDB" id="A0A915EIU5"/>